<dbReference type="Proteomes" id="UP000319908">
    <property type="component" value="Unassembled WGS sequence"/>
</dbReference>
<name>A0A5C6C253_9BACT</name>
<sequence>MIARFLQRLTLIAFTVHAVLGCCWHHSHAVAEQGCHHLHQRAGLDESVGCCADGSGECHDSAARHTATASHECHDDQGHSGETSQAAMPPSIVVCSVASGPCEHSSHQCDEASCSYVPRDISSHDGFLSIPVRHLMPEDGMLCLSTGNGIRLDGAETAFAPPLVSSQQRCAILQSWQI</sequence>
<feature type="chain" id="PRO_5022865477" description="Secreted protein" evidence="1">
    <location>
        <begin position="19"/>
        <end position="178"/>
    </location>
</feature>
<dbReference type="PROSITE" id="PS51257">
    <property type="entry name" value="PROKAR_LIPOPROTEIN"/>
    <property type="match status" value="1"/>
</dbReference>
<protein>
    <recommendedName>
        <fullName evidence="4">Secreted protein</fullName>
    </recommendedName>
</protein>
<evidence type="ECO:0008006" key="4">
    <source>
        <dbReference type="Google" id="ProtNLM"/>
    </source>
</evidence>
<proteinExistence type="predicted"/>
<evidence type="ECO:0000313" key="2">
    <source>
        <dbReference type="EMBL" id="TWU18165.1"/>
    </source>
</evidence>
<dbReference type="AlphaFoldDB" id="A0A5C6C253"/>
<keyword evidence="3" id="KW-1185">Reference proteome</keyword>
<reference evidence="2 3" key="1">
    <citation type="journal article" date="2020" name="Antonie Van Leeuwenhoek">
        <title>Rhodopirellula heiligendammensis sp. nov., Rhodopirellula pilleata sp. nov., and Rhodopirellula solitaria sp. nov. isolated from natural or artificial marine surfaces in Northern Germany and California, USA, and emended description of the genus Rhodopirellula.</title>
        <authorList>
            <person name="Kallscheuer N."/>
            <person name="Wiegand S."/>
            <person name="Jogler M."/>
            <person name="Boedeker C."/>
            <person name="Peeters S.H."/>
            <person name="Rast P."/>
            <person name="Heuer A."/>
            <person name="Jetten M.S.M."/>
            <person name="Rohde M."/>
            <person name="Jogler C."/>
        </authorList>
    </citation>
    <scope>NUCLEOTIDE SEQUENCE [LARGE SCALE GENOMIC DNA]</scope>
    <source>
        <strain evidence="2 3">Poly21</strain>
    </source>
</reference>
<feature type="signal peptide" evidence="1">
    <location>
        <begin position="1"/>
        <end position="18"/>
    </location>
</feature>
<comment type="caution">
    <text evidence="2">The sequence shown here is derived from an EMBL/GenBank/DDBJ whole genome shotgun (WGS) entry which is preliminary data.</text>
</comment>
<gene>
    <name evidence="2" type="ORF">Poly21_03200</name>
</gene>
<dbReference type="EMBL" id="SJPU01000001">
    <property type="protein sequence ID" value="TWU18165.1"/>
    <property type="molecule type" value="Genomic_DNA"/>
</dbReference>
<organism evidence="2 3">
    <name type="scientific">Allorhodopirellula heiligendammensis</name>
    <dbReference type="NCBI Taxonomy" id="2714739"/>
    <lineage>
        <taxon>Bacteria</taxon>
        <taxon>Pseudomonadati</taxon>
        <taxon>Planctomycetota</taxon>
        <taxon>Planctomycetia</taxon>
        <taxon>Pirellulales</taxon>
        <taxon>Pirellulaceae</taxon>
        <taxon>Allorhodopirellula</taxon>
    </lineage>
</organism>
<keyword evidence="1" id="KW-0732">Signal</keyword>
<evidence type="ECO:0000256" key="1">
    <source>
        <dbReference type="SAM" id="SignalP"/>
    </source>
</evidence>
<evidence type="ECO:0000313" key="3">
    <source>
        <dbReference type="Proteomes" id="UP000319908"/>
    </source>
</evidence>
<dbReference type="OrthoDB" id="273080at2"/>
<accession>A0A5C6C253</accession>
<dbReference type="RefSeq" id="WP_146405265.1">
    <property type="nucleotide sequence ID" value="NZ_SJPU01000001.1"/>
</dbReference>